<dbReference type="InterPro" id="IPR045851">
    <property type="entry name" value="AMP-bd_C_sf"/>
</dbReference>
<dbReference type="InterPro" id="IPR050237">
    <property type="entry name" value="ATP-dep_AMP-bd_enzyme"/>
</dbReference>
<dbReference type="Pfam" id="PF00501">
    <property type="entry name" value="AMP-binding"/>
    <property type="match status" value="1"/>
</dbReference>
<accession>A0A936NC71</accession>
<reference evidence="4 5" key="1">
    <citation type="submission" date="2020-10" db="EMBL/GenBank/DDBJ databases">
        <title>Connecting structure to function with the recovery of over 1000 high-quality activated sludge metagenome-assembled genomes encoding full-length rRNA genes using long-read sequencing.</title>
        <authorList>
            <person name="Singleton C.M."/>
            <person name="Petriglieri F."/>
            <person name="Kristensen J.M."/>
            <person name="Kirkegaard R.H."/>
            <person name="Michaelsen T.Y."/>
            <person name="Andersen M.H."/>
            <person name="Karst S.M."/>
            <person name="Dueholm M.S."/>
            <person name="Nielsen P.H."/>
            <person name="Albertsen M."/>
        </authorList>
    </citation>
    <scope>NUCLEOTIDE SEQUENCE [LARGE SCALE GENOMIC DNA]</scope>
    <source>
        <strain evidence="4">Lyne_18-Q3-R50-59_MAXAC.006</strain>
    </source>
</reference>
<dbReference type="PANTHER" id="PTHR43767:SF1">
    <property type="entry name" value="NONRIBOSOMAL PEPTIDE SYNTHASE PES1 (EUROFUNG)-RELATED"/>
    <property type="match status" value="1"/>
</dbReference>
<dbReference type="Pfam" id="PF13193">
    <property type="entry name" value="AMP-binding_C"/>
    <property type="match status" value="1"/>
</dbReference>
<dbReference type="InterPro" id="IPR020845">
    <property type="entry name" value="AMP-binding_CS"/>
</dbReference>
<evidence type="ECO:0000313" key="5">
    <source>
        <dbReference type="Proteomes" id="UP000727993"/>
    </source>
</evidence>
<evidence type="ECO:0000313" key="4">
    <source>
        <dbReference type="EMBL" id="MBK9297632.1"/>
    </source>
</evidence>
<protein>
    <submittedName>
        <fullName evidence="4">AMP-binding protein</fullName>
    </submittedName>
</protein>
<proteinExistence type="predicted"/>
<dbReference type="InterPro" id="IPR042099">
    <property type="entry name" value="ANL_N_sf"/>
</dbReference>
<name>A0A936NC71_9ACTN</name>
<dbReference type="EMBL" id="JADJZA010000007">
    <property type="protein sequence ID" value="MBK9297632.1"/>
    <property type="molecule type" value="Genomic_DNA"/>
</dbReference>
<dbReference type="PANTHER" id="PTHR43767">
    <property type="entry name" value="LONG-CHAIN-FATTY-ACID--COA LIGASE"/>
    <property type="match status" value="1"/>
</dbReference>
<dbReference type="Gene3D" id="3.30.300.30">
    <property type="match status" value="1"/>
</dbReference>
<feature type="domain" description="AMP-dependent synthetase/ligase" evidence="2">
    <location>
        <begin position="55"/>
        <end position="419"/>
    </location>
</feature>
<dbReference type="AlphaFoldDB" id="A0A936NC71"/>
<dbReference type="Proteomes" id="UP000727993">
    <property type="component" value="Unassembled WGS sequence"/>
</dbReference>
<dbReference type="InterPro" id="IPR000873">
    <property type="entry name" value="AMP-dep_synth/lig_dom"/>
</dbReference>
<feature type="region of interest" description="Disordered" evidence="1">
    <location>
        <begin position="1"/>
        <end position="27"/>
    </location>
</feature>
<dbReference type="Gene3D" id="3.40.50.12780">
    <property type="entry name" value="N-terminal domain of ligase-like"/>
    <property type="match status" value="1"/>
</dbReference>
<dbReference type="SUPFAM" id="SSF56801">
    <property type="entry name" value="Acetyl-CoA synthetase-like"/>
    <property type="match status" value="1"/>
</dbReference>
<evidence type="ECO:0000256" key="1">
    <source>
        <dbReference type="SAM" id="MobiDB-lite"/>
    </source>
</evidence>
<dbReference type="InterPro" id="IPR025110">
    <property type="entry name" value="AMP-bd_C"/>
</dbReference>
<dbReference type="GO" id="GO:0016878">
    <property type="term" value="F:acid-thiol ligase activity"/>
    <property type="evidence" value="ECO:0007669"/>
    <property type="project" value="UniProtKB-ARBA"/>
</dbReference>
<sequence>MSTPTDTTPTEQPQGDEEPINVPVSDVGSDTPIELDHDTVARFQFHGRDVGWLIERRAAERSDHPFLVWQPKAGPARTWTYAEFAAASAEVARGLIARGVGVGDAVLIHAENCPEAVIAWYAVARLGGIAVTTNTRSVAAELSYFIEHSGAVGAITQPKLAAVVAEAGPDLAWTVVTEDNSGEPAGSDEAAHGFEPFEALMGDPGALPALEADPLRPVSIMFTSGTTSKPKAVVHTHGNVLWSATVNPPNIDFGPDDTYMCYLPFFHINTQGWAMWTVLGAGGTVVLQPKFSASRFWEVIAAHEVTHLSLIPFVFKAVGAEPIPEQHTVRVGVFGLIMPFLDEWLGMRVMAAYGMTELVTHCVRSDPNEVYPDMAMGRVAPGYELMIINHGTGRPAEVGEMGELWIRGVRGISVFQEYLNNPEANDKMFTDDGWCRTGDVVRLEADGNIFYCDRDKDALKVGGENVSAREVEDVCRTVPGIDDIAVVAKRHEMLDMVPVVFVIRTETAEPEAIMSDAIIAACRSVLADFKVPRAVYFVEEFPLAELGKISKKDLRELADSFEA</sequence>
<feature type="compositionally biased region" description="Low complexity" evidence="1">
    <location>
        <begin position="1"/>
        <end position="10"/>
    </location>
</feature>
<dbReference type="PROSITE" id="PS00455">
    <property type="entry name" value="AMP_BINDING"/>
    <property type="match status" value="1"/>
</dbReference>
<organism evidence="4 5">
    <name type="scientific">Candidatus Neomicrothrix subdominans</name>
    <dbReference type="NCBI Taxonomy" id="2954438"/>
    <lineage>
        <taxon>Bacteria</taxon>
        <taxon>Bacillati</taxon>
        <taxon>Actinomycetota</taxon>
        <taxon>Acidimicrobiia</taxon>
        <taxon>Acidimicrobiales</taxon>
        <taxon>Microthrixaceae</taxon>
        <taxon>Candidatus Neomicrothrix</taxon>
    </lineage>
</organism>
<comment type="caution">
    <text evidence="4">The sequence shown here is derived from an EMBL/GenBank/DDBJ whole genome shotgun (WGS) entry which is preliminary data.</text>
</comment>
<gene>
    <name evidence="4" type="ORF">IPN02_12530</name>
</gene>
<evidence type="ECO:0000259" key="2">
    <source>
        <dbReference type="Pfam" id="PF00501"/>
    </source>
</evidence>
<feature type="domain" description="AMP-binding enzyme C-terminal" evidence="3">
    <location>
        <begin position="470"/>
        <end position="548"/>
    </location>
</feature>
<evidence type="ECO:0000259" key="3">
    <source>
        <dbReference type="Pfam" id="PF13193"/>
    </source>
</evidence>